<dbReference type="AlphaFoldDB" id="A0A5P1EL05"/>
<dbReference type="PANTHER" id="PTHR45286">
    <property type="entry name" value="CHAPERONE DNAJ-DOMAIN SUPERFAMILY PROTEIN"/>
    <property type="match status" value="1"/>
</dbReference>
<dbReference type="Gene3D" id="1.10.287.110">
    <property type="entry name" value="DnaJ domain"/>
    <property type="match status" value="1"/>
</dbReference>
<organism evidence="2 3">
    <name type="scientific">Asparagus officinalis</name>
    <name type="common">Garden asparagus</name>
    <dbReference type="NCBI Taxonomy" id="4686"/>
    <lineage>
        <taxon>Eukaryota</taxon>
        <taxon>Viridiplantae</taxon>
        <taxon>Streptophyta</taxon>
        <taxon>Embryophyta</taxon>
        <taxon>Tracheophyta</taxon>
        <taxon>Spermatophyta</taxon>
        <taxon>Magnoliopsida</taxon>
        <taxon>Liliopsida</taxon>
        <taxon>Asparagales</taxon>
        <taxon>Asparagaceae</taxon>
        <taxon>Asparagoideae</taxon>
        <taxon>Asparagus</taxon>
    </lineage>
</organism>
<dbReference type="OMA" id="WYQVGDK"/>
<accession>A0A5P1EL05</accession>
<dbReference type="SUPFAM" id="SSF46565">
    <property type="entry name" value="Chaperone J-domain"/>
    <property type="match status" value="1"/>
</dbReference>
<protein>
    <recommendedName>
        <fullName evidence="1">J domain-containing protein</fullName>
    </recommendedName>
</protein>
<dbReference type="PANTHER" id="PTHR45286:SF1">
    <property type="entry name" value="CHAPERONE DNAJ-DOMAIN SUPERFAMILY PROTEIN"/>
    <property type="match status" value="1"/>
</dbReference>
<feature type="domain" description="J" evidence="1">
    <location>
        <begin position="38"/>
        <end position="99"/>
    </location>
</feature>
<keyword evidence="3" id="KW-1185">Reference proteome</keyword>
<proteinExistence type="predicted"/>
<dbReference type="InterPro" id="IPR001623">
    <property type="entry name" value="DnaJ_domain"/>
</dbReference>
<dbReference type="Proteomes" id="UP000243459">
    <property type="component" value="Chromosome 7"/>
</dbReference>
<gene>
    <name evidence="2" type="ORF">A4U43_C07F29280</name>
</gene>
<dbReference type="InterPro" id="IPR036869">
    <property type="entry name" value="J_dom_sf"/>
</dbReference>
<evidence type="ECO:0000259" key="1">
    <source>
        <dbReference type="PROSITE" id="PS50076"/>
    </source>
</evidence>
<dbReference type="PRINTS" id="PR00625">
    <property type="entry name" value="JDOMAIN"/>
</dbReference>
<evidence type="ECO:0000313" key="3">
    <source>
        <dbReference type="Proteomes" id="UP000243459"/>
    </source>
</evidence>
<dbReference type="GO" id="GO:0005783">
    <property type="term" value="C:endoplasmic reticulum"/>
    <property type="evidence" value="ECO:0007669"/>
    <property type="project" value="UniProtKB-ARBA"/>
</dbReference>
<dbReference type="PROSITE" id="PS50076">
    <property type="entry name" value="DNAJ_2"/>
    <property type="match status" value="1"/>
</dbReference>
<name>A0A5P1EL05_ASPOF</name>
<dbReference type="Gramene" id="ONK64730">
    <property type="protein sequence ID" value="ONK64730"/>
    <property type="gene ID" value="A4U43_C07F29280"/>
</dbReference>
<dbReference type="EMBL" id="CM007387">
    <property type="protein sequence ID" value="ONK64730.1"/>
    <property type="molecule type" value="Genomic_DNA"/>
</dbReference>
<dbReference type="CDD" id="cd06257">
    <property type="entry name" value="DnaJ"/>
    <property type="match status" value="1"/>
</dbReference>
<reference evidence="3" key="1">
    <citation type="journal article" date="2017" name="Nat. Commun.">
        <title>The asparagus genome sheds light on the origin and evolution of a young Y chromosome.</title>
        <authorList>
            <person name="Harkess A."/>
            <person name="Zhou J."/>
            <person name="Xu C."/>
            <person name="Bowers J.E."/>
            <person name="Van der Hulst R."/>
            <person name="Ayyampalayam S."/>
            <person name="Mercati F."/>
            <person name="Riccardi P."/>
            <person name="McKain M.R."/>
            <person name="Kakrana A."/>
            <person name="Tang H."/>
            <person name="Ray J."/>
            <person name="Groenendijk J."/>
            <person name="Arikit S."/>
            <person name="Mathioni S.M."/>
            <person name="Nakano M."/>
            <person name="Shan H."/>
            <person name="Telgmann-Rauber A."/>
            <person name="Kanno A."/>
            <person name="Yue Z."/>
            <person name="Chen H."/>
            <person name="Li W."/>
            <person name="Chen Y."/>
            <person name="Xu X."/>
            <person name="Zhang Y."/>
            <person name="Luo S."/>
            <person name="Chen H."/>
            <person name="Gao J."/>
            <person name="Mao Z."/>
            <person name="Pires J.C."/>
            <person name="Luo M."/>
            <person name="Kudrna D."/>
            <person name="Wing R.A."/>
            <person name="Meyers B.C."/>
            <person name="Yi K."/>
            <person name="Kong H."/>
            <person name="Lavrijsen P."/>
            <person name="Sunseri F."/>
            <person name="Falavigna A."/>
            <person name="Ye Y."/>
            <person name="Leebens-Mack J.H."/>
            <person name="Chen G."/>
        </authorList>
    </citation>
    <scope>NUCLEOTIDE SEQUENCE [LARGE SCALE GENOMIC DNA]</scope>
    <source>
        <strain evidence="3">cv. DH0086</strain>
    </source>
</reference>
<evidence type="ECO:0000313" key="2">
    <source>
        <dbReference type="EMBL" id="ONK64730.1"/>
    </source>
</evidence>
<dbReference type="SMART" id="SM00271">
    <property type="entry name" value="DnaJ"/>
    <property type="match status" value="1"/>
</dbReference>
<sequence>MGFSVHFLFFSNKNIGIRKLSTASRAENPSKSSISGESAYEVLGVSESSSFAEIKASFRKLAKETHPDVSRSSHRFLQILAAYEILSDSEKRAYYDSYIFSQRKVLQKHPKSGSVMYMYNSSVTIAKQGEVVEWVKWYRLVIDDILTERRVAVGSGYFYELESELYSAIRAAYFGPNIESMDFLPDCFEAEERSVYDTPEVLHLVSGRNLFGIIYLVDKVPELSDTHHEKLTSSCSVAHDICRYVRQSNMGLSSTPVEKSDILKMNDEKGLSDIYKDLELHISGRLVAKATRSPPKCKSDSILAVDCEDQINVFLSLDEDKVYRSETASSSAQSNILLGSISGLGTKAEEGICSVYDRNGTKTHMIMKHRTMMVKHMRWFPVGGEFPACECRCSRARLPPSKFWLFEPRSSIHDIGGWYVETFGRDKKGRTVPSQRQWDGVIEHPEKRLHPAMYLLALAYRTLDLEDEKRRKRAVRDLFPSKLSGILHWCKKLI</sequence>
<dbReference type="Pfam" id="PF00226">
    <property type="entry name" value="DnaJ"/>
    <property type="match status" value="1"/>
</dbReference>